<evidence type="ECO:0000256" key="7">
    <source>
        <dbReference type="SAM" id="MobiDB-lite"/>
    </source>
</evidence>
<dbReference type="InterPro" id="IPR013083">
    <property type="entry name" value="Znf_RING/FYVE/PHD"/>
</dbReference>
<dbReference type="Gene3D" id="2.30.30.140">
    <property type="match status" value="1"/>
</dbReference>
<feature type="compositionally biased region" description="Polar residues" evidence="7">
    <location>
        <begin position="501"/>
        <end position="519"/>
    </location>
</feature>
<evidence type="ECO:0000313" key="11">
    <source>
        <dbReference type="EMBL" id="CAF0846465.1"/>
    </source>
</evidence>
<evidence type="ECO:0000256" key="6">
    <source>
        <dbReference type="PROSITE-ProRule" id="PRU00146"/>
    </source>
</evidence>
<dbReference type="PANTHER" id="PTHR46453">
    <property type="entry name" value="PROTEIN KINASE C-BINDING PROTEIN 1"/>
    <property type="match status" value="1"/>
</dbReference>
<dbReference type="PROSITE" id="PS50016">
    <property type="entry name" value="ZF_PHD_2"/>
    <property type="match status" value="1"/>
</dbReference>
<dbReference type="EMBL" id="CAJNOJ010000021">
    <property type="protein sequence ID" value="CAF0846465.1"/>
    <property type="molecule type" value="Genomic_DNA"/>
</dbReference>
<evidence type="ECO:0000313" key="12">
    <source>
        <dbReference type="Proteomes" id="UP000663852"/>
    </source>
</evidence>
<evidence type="ECO:0000256" key="1">
    <source>
        <dbReference type="ARBA" id="ARBA00022723"/>
    </source>
</evidence>
<evidence type="ECO:0000259" key="10">
    <source>
        <dbReference type="PROSITE" id="PS50812"/>
    </source>
</evidence>
<dbReference type="PANTHER" id="PTHR46453:SF5">
    <property type="entry name" value="PROTEIN KINASE C-BINDING PROTEIN 1 ISOFORM X1"/>
    <property type="match status" value="1"/>
</dbReference>
<feature type="domain" description="Bromo" evidence="8">
    <location>
        <begin position="86"/>
        <end position="165"/>
    </location>
</feature>
<dbReference type="InterPro" id="IPR044075">
    <property type="entry name" value="PRKCBP1_PHD"/>
</dbReference>
<evidence type="ECO:0000259" key="8">
    <source>
        <dbReference type="PROSITE" id="PS50014"/>
    </source>
</evidence>
<comment type="caution">
    <text evidence="11">The sequence shown here is derived from an EMBL/GenBank/DDBJ whole genome shotgun (WGS) entry which is preliminary data.</text>
</comment>
<dbReference type="PROSITE" id="PS50014">
    <property type="entry name" value="BROMODOMAIN_2"/>
    <property type="match status" value="1"/>
</dbReference>
<feature type="compositionally biased region" description="Basic residues" evidence="7">
    <location>
        <begin position="454"/>
        <end position="471"/>
    </location>
</feature>
<dbReference type="InterPro" id="IPR001487">
    <property type="entry name" value="Bromodomain"/>
</dbReference>
<dbReference type="PROSITE" id="PS01359">
    <property type="entry name" value="ZF_PHD_1"/>
    <property type="match status" value="1"/>
</dbReference>
<dbReference type="Pfam" id="PF00439">
    <property type="entry name" value="Bromodomain"/>
    <property type="match status" value="1"/>
</dbReference>
<evidence type="ECO:0000256" key="4">
    <source>
        <dbReference type="ARBA" id="ARBA00023117"/>
    </source>
</evidence>
<dbReference type="SUPFAM" id="SSF63748">
    <property type="entry name" value="Tudor/PWWP/MBT"/>
    <property type="match status" value="1"/>
</dbReference>
<gene>
    <name evidence="11" type="ORF">EDS130_LOCUS7095</name>
</gene>
<dbReference type="Proteomes" id="UP000663852">
    <property type="component" value="Unassembled WGS sequence"/>
</dbReference>
<evidence type="ECO:0000256" key="5">
    <source>
        <dbReference type="PROSITE-ProRule" id="PRU00035"/>
    </source>
</evidence>
<dbReference type="InterPro" id="IPR036427">
    <property type="entry name" value="Bromodomain-like_sf"/>
</dbReference>
<evidence type="ECO:0008006" key="13">
    <source>
        <dbReference type="Google" id="ProtNLM"/>
    </source>
</evidence>
<protein>
    <recommendedName>
        <fullName evidence="13">Protein kinase C-binding protein 1</fullName>
    </recommendedName>
</protein>
<dbReference type="SMART" id="SM00249">
    <property type="entry name" value="PHD"/>
    <property type="match status" value="1"/>
</dbReference>
<dbReference type="SMART" id="SM00297">
    <property type="entry name" value="BROMO"/>
    <property type="match status" value="1"/>
</dbReference>
<feature type="compositionally biased region" description="Polar residues" evidence="7">
    <location>
        <begin position="339"/>
        <end position="356"/>
    </location>
</feature>
<dbReference type="AlphaFoldDB" id="A0A813VU46"/>
<sequence>MDLESNYTPPIKLKPVANKNHSHDIYCFACHSEGDVIKCYSCPRVYHLKCLDLIILPSRKWTCPGCEISLSSSNTVNLRYQTEHELHTMLQHAFYQLKSQPQSKAFIHSINEPKYLEYIVHPLSLEDIEKNILLKKYNSTAAFLSDIKWILHNSIVYNGKLSKVTNNARVLMKNSYHEVTEIHICPECYLRSAQLVAADWFTIPCAIPHTLCWAKMKSYQPWPAKVLRIINDEVDVRFFGTHNRAWVPISNCFVLSKDYPGSLRRKSDAKFDKSLSELETHVNRLKKLYGHFTYAPPQTLLSKTKPFKFVSIIDDSILPTYMTTPNIDSSGKRRRRSRCYSSQKSTEISSNSSQEQSTKRKRIHNDEYSNIQDSALQPRLQICDIFNLSIDQESSLSGRPPSPTDNKFQIRALLRRYIDCGSPVDDVITTDVRSTMDSLLNAIDASKSASKVASVKRNRTKRSRKRRRIQSRARPILSPSPVLHPSLSPFIPLIPLRRLSVSSPSDDTSENIPSTIHKSSTLDESNRRPSIEIIPTSTSIAADRQSSSSVSTNSFSNSPPVNARSDLPVIIPSFPSSSQKNNTPLAEARAQAIDLTESGSKPDQISSDDSCQAKHEMQSIFTSFNNQFQEVISTLTAQIQSSLETTRLKYEKDLDELHRSYRQSLNDLHSIATEQIQEIHNTLELQYWTRLSEIHRRYETKLTYH</sequence>
<feature type="compositionally biased region" description="Low complexity" evidence="7">
    <location>
        <begin position="531"/>
        <end position="562"/>
    </location>
</feature>
<reference evidence="11" key="1">
    <citation type="submission" date="2021-02" db="EMBL/GenBank/DDBJ databases">
        <authorList>
            <person name="Nowell W R."/>
        </authorList>
    </citation>
    <scope>NUCLEOTIDE SEQUENCE</scope>
</reference>
<dbReference type="SUPFAM" id="SSF47370">
    <property type="entry name" value="Bromodomain"/>
    <property type="match status" value="1"/>
</dbReference>
<dbReference type="InterPro" id="IPR019786">
    <property type="entry name" value="Zinc_finger_PHD-type_CS"/>
</dbReference>
<dbReference type="GO" id="GO:0005737">
    <property type="term" value="C:cytoplasm"/>
    <property type="evidence" value="ECO:0007669"/>
    <property type="project" value="TreeGrafter"/>
</dbReference>
<dbReference type="PROSITE" id="PS50812">
    <property type="entry name" value="PWWP"/>
    <property type="match status" value="1"/>
</dbReference>
<feature type="compositionally biased region" description="Basic and acidic residues" evidence="7">
    <location>
        <begin position="520"/>
        <end position="530"/>
    </location>
</feature>
<dbReference type="CDD" id="cd20160">
    <property type="entry name" value="PWWP_PRKCBP1"/>
    <property type="match status" value="1"/>
</dbReference>
<name>A0A813VU46_ADIRI</name>
<accession>A0A813VU46</accession>
<evidence type="ECO:0000259" key="9">
    <source>
        <dbReference type="PROSITE" id="PS50016"/>
    </source>
</evidence>
<feature type="domain" description="PHD-type" evidence="9">
    <location>
        <begin position="24"/>
        <end position="69"/>
    </location>
</feature>
<keyword evidence="3" id="KW-0862">Zinc</keyword>
<dbReference type="CDD" id="cd15538">
    <property type="entry name" value="PHD_PRKCBP1"/>
    <property type="match status" value="1"/>
</dbReference>
<proteinExistence type="predicted"/>
<keyword evidence="2 6" id="KW-0863">Zinc-finger</keyword>
<dbReference type="SUPFAM" id="SSF57903">
    <property type="entry name" value="FYVE/PHD zinc finger"/>
    <property type="match status" value="1"/>
</dbReference>
<dbReference type="InterPro" id="IPR000313">
    <property type="entry name" value="PWWP_dom"/>
</dbReference>
<dbReference type="InterPro" id="IPR001965">
    <property type="entry name" value="Znf_PHD"/>
</dbReference>
<dbReference type="SMART" id="SM00293">
    <property type="entry name" value="PWWP"/>
    <property type="match status" value="1"/>
</dbReference>
<keyword evidence="4 5" id="KW-0103">Bromodomain</keyword>
<feature type="region of interest" description="Disordered" evidence="7">
    <location>
        <begin position="501"/>
        <end position="586"/>
    </location>
</feature>
<feature type="region of interest" description="Disordered" evidence="7">
    <location>
        <begin position="451"/>
        <end position="480"/>
    </location>
</feature>
<dbReference type="GO" id="GO:0008270">
    <property type="term" value="F:zinc ion binding"/>
    <property type="evidence" value="ECO:0007669"/>
    <property type="project" value="UniProtKB-KW"/>
</dbReference>
<feature type="domain" description="PWWP" evidence="10">
    <location>
        <begin position="208"/>
        <end position="258"/>
    </location>
</feature>
<feature type="region of interest" description="Disordered" evidence="7">
    <location>
        <begin position="324"/>
        <end position="370"/>
    </location>
</feature>
<dbReference type="Gene3D" id="1.20.920.10">
    <property type="entry name" value="Bromodomain-like"/>
    <property type="match status" value="1"/>
</dbReference>
<dbReference type="GO" id="GO:0005634">
    <property type="term" value="C:nucleus"/>
    <property type="evidence" value="ECO:0007669"/>
    <property type="project" value="TreeGrafter"/>
</dbReference>
<feature type="compositionally biased region" description="Polar residues" evidence="7">
    <location>
        <begin position="574"/>
        <end position="584"/>
    </location>
</feature>
<dbReference type="Pfam" id="PF00855">
    <property type="entry name" value="PWWP"/>
    <property type="match status" value="1"/>
</dbReference>
<dbReference type="Gene3D" id="3.30.40.10">
    <property type="entry name" value="Zinc/RING finger domain, C3HC4 (zinc finger)"/>
    <property type="match status" value="1"/>
</dbReference>
<evidence type="ECO:0000256" key="2">
    <source>
        <dbReference type="ARBA" id="ARBA00022771"/>
    </source>
</evidence>
<evidence type="ECO:0000256" key="3">
    <source>
        <dbReference type="ARBA" id="ARBA00022833"/>
    </source>
</evidence>
<keyword evidence="1" id="KW-0479">Metal-binding</keyword>
<organism evidence="11 12">
    <name type="scientific">Adineta ricciae</name>
    <name type="common">Rotifer</name>
    <dbReference type="NCBI Taxonomy" id="249248"/>
    <lineage>
        <taxon>Eukaryota</taxon>
        <taxon>Metazoa</taxon>
        <taxon>Spiralia</taxon>
        <taxon>Gnathifera</taxon>
        <taxon>Rotifera</taxon>
        <taxon>Eurotatoria</taxon>
        <taxon>Bdelloidea</taxon>
        <taxon>Adinetida</taxon>
        <taxon>Adinetidae</taxon>
        <taxon>Adineta</taxon>
    </lineage>
</organism>
<dbReference type="InterPro" id="IPR011011">
    <property type="entry name" value="Znf_FYVE_PHD"/>
</dbReference>
<dbReference type="GO" id="GO:0003714">
    <property type="term" value="F:transcription corepressor activity"/>
    <property type="evidence" value="ECO:0007669"/>
    <property type="project" value="TreeGrafter"/>
</dbReference>
<dbReference type="InterPro" id="IPR019787">
    <property type="entry name" value="Znf_PHD-finger"/>
</dbReference>
<dbReference type="OrthoDB" id="6272564at2759"/>